<accession>A0A1W6SR01</accession>
<dbReference type="AlphaFoldDB" id="A0A1W6SR01"/>
<dbReference type="OrthoDB" id="8479400at2"/>
<dbReference type="eggNOG" id="ENOG503342X">
    <property type="taxonomic scope" value="Bacteria"/>
</dbReference>
<dbReference type="Proteomes" id="UP000012179">
    <property type="component" value="Chromosome"/>
</dbReference>
<evidence type="ECO:0000313" key="2">
    <source>
        <dbReference type="Proteomes" id="UP000012179"/>
    </source>
</evidence>
<dbReference type="KEGG" id="nlc:EBAPG3_010965"/>
<protein>
    <submittedName>
        <fullName evidence="1">Uncharacterized protein</fullName>
    </submittedName>
</protein>
<proteinExistence type="predicted"/>
<reference evidence="1 2" key="1">
    <citation type="journal article" date="2015" name="Int. J. Syst. Evol. Microbiol.">
        <title>Nitrosospira lacus sp. nov., a psychrotolerant, ammonia-oxidizing bacterium from sandy lake sediment.</title>
        <authorList>
            <person name="Urakawa H."/>
            <person name="Garcia J.C."/>
            <person name="Nielsen J.L."/>
            <person name="Le V.Q."/>
            <person name="Kozlowski J.A."/>
            <person name="Stein L.Y."/>
            <person name="Lim C.K."/>
            <person name="Pommerening-Roser A."/>
            <person name="Martens-Habbena W."/>
            <person name="Stahl D.A."/>
            <person name="Klotz M.G."/>
        </authorList>
    </citation>
    <scope>NUCLEOTIDE SEQUENCE [LARGE SCALE GENOMIC DNA]</scope>
    <source>
        <strain evidence="1 2">APG3</strain>
    </source>
</reference>
<name>A0A1W6SR01_9PROT</name>
<gene>
    <name evidence="1" type="ORF">EBAPG3_010965</name>
</gene>
<dbReference type="EMBL" id="CP021106">
    <property type="protein sequence ID" value="ARO88258.1"/>
    <property type="molecule type" value="Genomic_DNA"/>
</dbReference>
<dbReference type="RefSeq" id="WP_004178281.1">
    <property type="nucleotide sequence ID" value="NZ_CP021106.3"/>
</dbReference>
<keyword evidence="2" id="KW-1185">Reference proteome</keyword>
<evidence type="ECO:0000313" key="1">
    <source>
        <dbReference type="EMBL" id="ARO88258.1"/>
    </source>
</evidence>
<sequence length="177" mass="19612">MKIPVFVSSPTSLSPSQEAARTVIIRQLEDNDLEPRALGRSDYPTELPLREVLLIARHCSGGIILGFEQFRAETGISKPGVISKPGEPGEKRISMPTPFPTAWNHLESGILFGLRLPILVFREDGITGGVFDNGVSDVFIHPIPSPEIKGSAKDALRQVFQRWAGKVRDHYYDDRHA</sequence>
<organism evidence="1 2">
    <name type="scientific">Nitrosospira lacus</name>
    <dbReference type="NCBI Taxonomy" id="1288494"/>
    <lineage>
        <taxon>Bacteria</taxon>
        <taxon>Pseudomonadati</taxon>
        <taxon>Pseudomonadota</taxon>
        <taxon>Betaproteobacteria</taxon>
        <taxon>Nitrosomonadales</taxon>
        <taxon>Nitrosomonadaceae</taxon>
        <taxon>Nitrosospira</taxon>
    </lineage>
</organism>